<reference evidence="1" key="1">
    <citation type="submission" date="2023-01" db="EMBL/GenBank/DDBJ databases">
        <title>Colletotrichum chrysophilum M932 genome sequence.</title>
        <authorList>
            <person name="Baroncelli R."/>
        </authorList>
    </citation>
    <scope>NUCLEOTIDE SEQUENCE</scope>
    <source>
        <strain evidence="1">M932</strain>
    </source>
</reference>
<name>A0AAD9A8C1_9PEZI</name>
<sequence>MAVVKPLHGIAEAGTHWCATYHKHHRERLQMVTSSYDPCLLISSTKNPDFACIGMQTDDTNGLSDESLSRRENEELNKAVFTAKPKQTLTADELLAFNGGIVSMINNSLSLRQKDQGKKLCLVTKGPGSKQQYVEQRARGAYIASICQPEACFDLSAAAQHQDPSPEDILNLNRRLRWQMGSLDRGLTFIAVDLATAKLFVFVDGSFVNNVDLTSQLGFVIILAYET</sequence>
<keyword evidence="2" id="KW-1185">Reference proteome</keyword>
<dbReference type="EMBL" id="JAQOWY010000380">
    <property type="protein sequence ID" value="KAK1843027.1"/>
    <property type="molecule type" value="Genomic_DNA"/>
</dbReference>
<comment type="caution">
    <text evidence="1">The sequence shown here is derived from an EMBL/GenBank/DDBJ whole genome shotgun (WGS) entry which is preliminary data.</text>
</comment>
<evidence type="ECO:0000313" key="2">
    <source>
        <dbReference type="Proteomes" id="UP001243330"/>
    </source>
</evidence>
<protein>
    <submittedName>
        <fullName evidence="1">Uncharacterized protein</fullName>
    </submittedName>
</protein>
<gene>
    <name evidence="1" type="ORF">CCHR01_14332</name>
</gene>
<dbReference type="Proteomes" id="UP001243330">
    <property type="component" value="Unassembled WGS sequence"/>
</dbReference>
<accession>A0AAD9A8C1</accession>
<evidence type="ECO:0000313" key="1">
    <source>
        <dbReference type="EMBL" id="KAK1843027.1"/>
    </source>
</evidence>
<organism evidence="1 2">
    <name type="scientific">Colletotrichum chrysophilum</name>
    <dbReference type="NCBI Taxonomy" id="1836956"/>
    <lineage>
        <taxon>Eukaryota</taxon>
        <taxon>Fungi</taxon>
        <taxon>Dikarya</taxon>
        <taxon>Ascomycota</taxon>
        <taxon>Pezizomycotina</taxon>
        <taxon>Sordariomycetes</taxon>
        <taxon>Hypocreomycetidae</taxon>
        <taxon>Glomerellales</taxon>
        <taxon>Glomerellaceae</taxon>
        <taxon>Colletotrichum</taxon>
        <taxon>Colletotrichum gloeosporioides species complex</taxon>
    </lineage>
</organism>
<dbReference type="AlphaFoldDB" id="A0AAD9A8C1"/>
<proteinExistence type="predicted"/>